<dbReference type="InterPro" id="IPR000253">
    <property type="entry name" value="FHA_dom"/>
</dbReference>
<dbReference type="PROSITE" id="PS50006">
    <property type="entry name" value="FHA_DOMAIN"/>
    <property type="match status" value="1"/>
</dbReference>
<dbReference type="Gene3D" id="2.60.200.20">
    <property type="match status" value="1"/>
</dbReference>
<dbReference type="Proteomes" id="UP000019763">
    <property type="component" value="Unassembled WGS sequence"/>
</dbReference>
<dbReference type="SUPFAM" id="SSF49879">
    <property type="entry name" value="SMAD/FHA domain"/>
    <property type="match status" value="1"/>
</dbReference>
<dbReference type="RefSeq" id="XP_011134301.1">
    <property type="nucleotide sequence ID" value="XM_011135999.1"/>
</dbReference>
<accession>A0A023BBZ3</accession>
<dbReference type="CDD" id="cd00060">
    <property type="entry name" value="FHA"/>
    <property type="match status" value="1"/>
</dbReference>
<dbReference type="GeneID" id="22911029"/>
<dbReference type="OrthoDB" id="687730at2759"/>
<reference evidence="2" key="1">
    <citation type="submission" date="2013-12" db="EMBL/GenBank/DDBJ databases">
        <authorList>
            <person name="Omoto C.K."/>
            <person name="Sibley D."/>
            <person name="Venepally P."/>
            <person name="Hadjithomas M."/>
            <person name="Karamycheva S."/>
            <person name="Brunk B."/>
            <person name="Roos D."/>
            <person name="Caler E."/>
            <person name="Lorenzi H."/>
        </authorList>
    </citation>
    <scope>NUCLEOTIDE SEQUENCE</scope>
</reference>
<dbReference type="Pfam" id="PF00498">
    <property type="entry name" value="FHA"/>
    <property type="match status" value="1"/>
</dbReference>
<feature type="domain" description="FHA" evidence="1">
    <location>
        <begin position="105"/>
        <end position="165"/>
    </location>
</feature>
<gene>
    <name evidence="2" type="ORF">GNI_021630</name>
</gene>
<evidence type="ECO:0000313" key="3">
    <source>
        <dbReference type="Proteomes" id="UP000019763"/>
    </source>
</evidence>
<name>A0A023BBZ3_GRENI</name>
<keyword evidence="3" id="KW-1185">Reference proteome</keyword>
<organism evidence="2 3">
    <name type="scientific">Gregarina niphandrodes</name>
    <name type="common">Septate eugregarine</name>
    <dbReference type="NCBI Taxonomy" id="110365"/>
    <lineage>
        <taxon>Eukaryota</taxon>
        <taxon>Sar</taxon>
        <taxon>Alveolata</taxon>
        <taxon>Apicomplexa</taxon>
        <taxon>Conoidasida</taxon>
        <taxon>Gregarinasina</taxon>
        <taxon>Eugregarinorida</taxon>
        <taxon>Gregarinidae</taxon>
        <taxon>Gregarina</taxon>
    </lineage>
</organism>
<protein>
    <submittedName>
        <fullName evidence="2">FHA domain protein</fullName>
    </submittedName>
</protein>
<dbReference type="SMART" id="SM00240">
    <property type="entry name" value="FHA"/>
    <property type="match status" value="1"/>
</dbReference>
<dbReference type="VEuPathDB" id="CryptoDB:GNI_021630"/>
<dbReference type="InterPro" id="IPR008984">
    <property type="entry name" value="SMAD_FHA_dom_sf"/>
</dbReference>
<proteinExistence type="predicted"/>
<evidence type="ECO:0000259" key="1">
    <source>
        <dbReference type="PROSITE" id="PS50006"/>
    </source>
</evidence>
<dbReference type="EMBL" id="AFNH02000159">
    <property type="protein sequence ID" value="EZG80327.1"/>
    <property type="molecule type" value="Genomic_DNA"/>
</dbReference>
<evidence type="ECO:0000313" key="2">
    <source>
        <dbReference type="EMBL" id="EZG80327.1"/>
    </source>
</evidence>
<comment type="caution">
    <text evidence="2">The sequence shown here is derived from an EMBL/GenBank/DDBJ whole genome shotgun (WGS) entry which is preliminary data.</text>
</comment>
<sequence>MTAVKRRRWFPAKEAKFSEQEVVQYYVKSPPCFYLTLLVAAKNVPLSPDENCEYMIDPIKKEAQAILERECPNKLYPPELYEGPGIVSLGQPLLVKIHPNVPFEFVIGRSQQNLEAVPGAARRWFSRRHCAIQVYFGKRGKAGQVVFAVKDLRSANGTFLNGKALPSGGAAALMNNDIIGVSMTDYGGLMLGFRFTVLYISERRWVAIHEKVSLLDDDNEDDDD</sequence>
<dbReference type="AlphaFoldDB" id="A0A023BBZ3"/>